<keyword evidence="3" id="KW-1185">Reference proteome</keyword>
<dbReference type="Pfam" id="PF04717">
    <property type="entry name" value="Phage_base_V"/>
    <property type="match status" value="1"/>
</dbReference>
<dbReference type="Pfam" id="PF18946">
    <property type="entry name" value="Apex"/>
    <property type="match status" value="1"/>
</dbReference>
<dbReference type="InterPro" id="IPR037026">
    <property type="entry name" value="Vgr_OB-fold_dom_sf"/>
</dbReference>
<dbReference type="Gene3D" id="2.40.50.230">
    <property type="entry name" value="Gp5 N-terminal domain"/>
    <property type="match status" value="1"/>
</dbReference>
<dbReference type="RefSeq" id="WP_166304316.1">
    <property type="nucleotide sequence ID" value="NZ_CAWPIB010000006.1"/>
</dbReference>
<dbReference type="Proteomes" id="UP000591844">
    <property type="component" value="Unassembled WGS sequence"/>
</dbReference>
<evidence type="ECO:0000313" key="3">
    <source>
        <dbReference type="Proteomes" id="UP000591844"/>
    </source>
</evidence>
<comment type="caution">
    <text evidence="2">The sequence shown here is derived from an EMBL/GenBank/DDBJ whole genome shotgun (WGS) entry which is preliminary data.</text>
</comment>
<reference evidence="2 3" key="1">
    <citation type="submission" date="2018-02" db="EMBL/GenBank/DDBJ databases">
        <authorList>
            <person name="Machado R.A."/>
        </authorList>
    </citation>
    <scope>NUCLEOTIDE SEQUENCE [LARGE SCALE GENOMIC DNA]</scope>
    <source>
        <strain evidence="2 3">DSM 19724</strain>
    </source>
</reference>
<sequence length="279" mass="29882">MDTQLTELLRLLRNLIRTGVVTEVDTQRGMCRIATGNLETDWRPWLTMRAGNSRTWWAPSRGEQVLLLSVGGELTTSFVLPAVYSDQFPEPSTLPTEADHIDFPDGGLPAVYSDQSLALPVRSEQAVHIVFPDGAVMEYEPKFGALTVKGIKTASVKAANSITLEATNITLKAYNKIGLESYNEIGINGYNKVGLGSYNKIGLDSKNEIGLEALNKIGLDSKNEIGLKAGKEMGLKASKIKLEGDVENTGGKLSSNGVTLHSHQHTGVMAGGATTGGPV</sequence>
<accession>A0A7X5QCW9</accession>
<gene>
    <name evidence="2" type="ORF">C5469_07145</name>
</gene>
<protein>
    <submittedName>
        <fullName evidence="2">Phage baseplate assembly protein V</fullName>
    </submittedName>
</protein>
<dbReference type="Gene3D" id="6.20.150.10">
    <property type="match status" value="1"/>
</dbReference>
<dbReference type="NCBIfam" id="TIGR01644">
    <property type="entry name" value="phage_P2_V"/>
    <property type="match status" value="2"/>
</dbReference>
<dbReference type="InterPro" id="IPR044033">
    <property type="entry name" value="GpV-like_apex"/>
</dbReference>
<dbReference type="EMBL" id="PUJW01000006">
    <property type="protein sequence ID" value="NHB91932.1"/>
    <property type="molecule type" value="Genomic_DNA"/>
</dbReference>
<dbReference type="InterPro" id="IPR006531">
    <property type="entry name" value="Gp5/Vgr_OB"/>
</dbReference>
<name>A0A7X5QCW9_9GAMM</name>
<dbReference type="InterPro" id="IPR013046">
    <property type="entry name" value="GpV/Gp45"/>
</dbReference>
<proteinExistence type="predicted"/>
<dbReference type="AlphaFoldDB" id="A0A7X5QCW9"/>
<evidence type="ECO:0000313" key="2">
    <source>
        <dbReference type="EMBL" id="NHB91932.1"/>
    </source>
</evidence>
<evidence type="ECO:0000259" key="1">
    <source>
        <dbReference type="Pfam" id="PF04717"/>
    </source>
</evidence>
<feature type="domain" description="Gp5/Type VI secretion system Vgr protein OB-fold" evidence="1">
    <location>
        <begin position="17"/>
        <end position="84"/>
    </location>
</feature>
<organism evidence="2 3">
    <name type="scientific">Photorhabdus cinerea</name>
    <dbReference type="NCBI Taxonomy" id="471575"/>
    <lineage>
        <taxon>Bacteria</taxon>
        <taxon>Pseudomonadati</taxon>
        <taxon>Pseudomonadota</taxon>
        <taxon>Gammaproteobacteria</taxon>
        <taxon>Enterobacterales</taxon>
        <taxon>Morganellaceae</taxon>
        <taxon>Photorhabdus</taxon>
    </lineage>
</organism>